<gene>
    <name evidence="2" type="ORF">KV397_16540</name>
</gene>
<proteinExistence type="predicted"/>
<feature type="transmembrane region" description="Helical" evidence="1">
    <location>
        <begin position="78"/>
        <end position="101"/>
    </location>
</feature>
<keyword evidence="1" id="KW-1133">Transmembrane helix</keyword>
<name>A0ABY4J2Q5_9MICO</name>
<feature type="transmembrane region" description="Helical" evidence="1">
    <location>
        <begin position="107"/>
        <end position="129"/>
    </location>
</feature>
<dbReference type="Proteomes" id="UP000830631">
    <property type="component" value="Chromosome"/>
</dbReference>
<reference evidence="2 3" key="1">
    <citation type="submission" date="2021-06" db="EMBL/GenBank/DDBJ databases">
        <title>Genome-based taxonomic framework of Microbacterium strains isolated from marine environment, the description of four new species and reclassification of four preexisting species.</title>
        <authorList>
            <person name="Lee S.D."/>
            <person name="Kim S.-M."/>
            <person name="Byeon Y.-S."/>
            <person name="Yang H.L."/>
            <person name="Kim I.S."/>
        </authorList>
    </citation>
    <scope>NUCLEOTIDE SEQUENCE [LARGE SCALE GENOMIC DNA]</scope>
    <source>
        <strain evidence="2 3">KSW4-10</strain>
    </source>
</reference>
<evidence type="ECO:0000313" key="2">
    <source>
        <dbReference type="EMBL" id="UPL19259.1"/>
    </source>
</evidence>
<sequence>MSEPRPHPQLSNAEHVLTAGATVAVFAGVISLVSWAAAGAPLTAYSSAATAAMSAFAAGAGIRALGGLITRFSRRVGVILLGDVGAILIGAAVVLAVGAIHDSSGSGLLTVVTTLGFLLPAVVVLSPLATLLARNAAARRVLFTLAALLFLVALTGYGASFWR</sequence>
<organism evidence="2 3">
    <name type="scientific">Microbacterium aurugineum</name>
    <dbReference type="NCBI Taxonomy" id="2851642"/>
    <lineage>
        <taxon>Bacteria</taxon>
        <taxon>Bacillati</taxon>
        <taxon>Actinomycetota</taxon>
        <taxon>Actinomycetes</taxon>
        <taxon>Micrococcales</taxon>
        <taxon>Microbacteriaceae</taxon>
        <taxon>Microbacterium</taxon>
    </lineage>
</organism>
<feature type="transmembrane region" description="Helical" evidence="1">
    <location>
        <begin position="44"/>
        <end position="66"/>
    </location>
</feature>
<evidence type="ECO:0000313" key="3">
    <source>
        <dbReference type="Proteomes" id="UP000830631"/>
    </source>
</evidence>
<protein>
    <submittedName>
        <fullName evidence="2">Uncharacterized protein</fullName>
    </submittedName>
</protein>
<dbReference type="EMBL" id="CP078078">
    <property type="protein sequence ID" value="UPL19259.1"/>
    <property type="molecule type" value="Genomic_DNA"/>
</dbReference>
<keyword evidence="1" id="KW-0472">Membrane</keyword>
<dbReference type="RefSeq" id="WP_134352601.1">
    <property type="nucleotide sequence ID" value="NZ_CP078078.1"/>
</dbReference>
<feature type="transmembrane region" description="Helical" evidence="1">
    <location>
        <begin position="141"/>
        <end position="162"/>
    </location>
</feature>
<evidence type="ECO:0000256" key="1">
    <source>
        <dbReference type="SAM" id="Phobius"/>
    </source>
</evidence>
<keyword evidence="3" id="KW-1185">Reference proteome</keyword>
<accession>A0ABY4J2Q5</accession>
<feature type="transmembrane region" description="Helical" evidence="1">
    <location>
        <begin position="16"/>
        <end position="38"/>
    </location>
</feature>
<keyword evidence="1" id="KW-0812">Transmembrane</keyword>